<keyword evidence="6" id="KW-1185">Reference proteome</keyword>
<name>A0ABW6SD99_9NOCA</name>
<dbReference type="InterPro" id="IPR018060">
    <property type="entry name" value="HTH_AraC"/>
</dbReference>
<sequence>MSEPTRVVRHQGGVPVYDYRSDPVTPPVSTMRAPASAPTRRRHIHDFPALWYVPGTGSVHVVAAGQVVDGAMIDSVRSGVGVFFDPAALGEDARAPWPVWRSHPLLYPFLHAQRDGLLELTVPAARRPVWDSTIEAIETELSEQQDGYRLAACTHLTLLLIDLARLAAETVGDVRRSGEPLLAEVFEVIDERYAEQLSLRDVAQAVGMTPGYLTTVVRHRTGRTVQDWILQRRMDQARRLLSGTDLPIAEIARRAGFSDPGYFSRQFRRAFGVSPRAWRAASPT</sequence>
<organism evidence="5 6">
    <name type="scientific">Nocardia jiangxiensis</name>
    <dbReference type="NCBI Taxonomy" id="282685"/>
    <lineage>
        <taxon>Bacteria</taxon>
        <taxon>Bacillati</taxon>
        <taxon>Actinomycetota</taxon>
        <taxon>Actinomycetes</taxon>
        <taxon>Mycobacteriales</taxon>
        <taxon>Nocardiaceae</taxon>
        <taxon>Nocardia</taxon>
    </lineage>
</organism>
<keyword evidence="3" id="KW-0804">Transcription</keyword>
<dbReference type="InterPro" id="IPR050204">
    <property type="entry name" value="AraC_XylS_family_regulators"/>
</dbReference>
<gene>
    <name evidence="5" type="ORF">ACFYXQ_41820</name>
</gene>
<dbReference type="Pfam" id="PF12833">
    <property type="entry name" value="HTH_18"/>
    <property type="match status" value="1"/>
</dbReference>
<keyword evidence="2" id="KW-0238">DNA-binding</keyword>
<feature type="domain" description="HTH araC/xylS-type" evidence="4">
    <location>
        <begin position="183"/>
        <end position="281"/>
    </location>
</feature>
<dbReference type="PROSITE" id="PS00041">
    <property type="entry name" value="HTH_ARAC_FAMILY_1"/>
    <property type="match status" value="1"/>
</dbReference>
<dbReference type="PROSITE" id="PS01124">
    <property type="entry name" value="HTH_ARAC_FAMILY_2"/>
    <property type="match status" value="1"/>
</dbReference>
<dbReference type="SMART" id="SM00342">
    <property type="entry name" value="HTH_ARAC"/>
    <property type="match status" value="1"/>
</dbReference>
<keyword evidence="1" id="KW-0805">Transcription regulation</keyword>
<dbReference type="Proteomes" id="UP001601992">
    <property type="component" value="Unassembled WGS sequence"/>
</dbReference>
<evidence type="ECO:0000256" key="1">
    <source>
        <dbReference type="ARBA" id="ARBA00023015"/>
    </source>
</evidence>
<proteinExistence type="predicted"/>
<accession>A0ABW6SD99</accession>
<evidence type="ECO:0000313" key="6">
    <source>
        <dbReference type="Proteomes" id="UP001601992"/>
    </source>
</evidence>
<protein>
    <submittedName>
        <fullName evidence="5">Helix-turn-helix transcriptional regulator</fullName>
    </submittedName>
</protein>
<comment type="caution">
    <text evidence="5">The sequence shown here is derived from an EMBL/GenBank/DDBJ whole genome shotgun (WGS) entry which is preliminary data.</text>
</comment>
<dbReference type="PANTHER" id="PTHR46796">
    <property type="entry name" value="HTH-TYPE TRANSCRIPTIONAL ACTIVATOR RHAS-RELATED"/>
    <property type="match status" value="1"/>
</dbReference>
<dbReference type="InterPro" id="IPR020449">
    <property type="entry name" value="Tscrpt_reg_AraC-type_HTH"/>
</dbReference>
<evidence type="ECO:0000256" key="3">
    <source>
        <dbReference type="ARBA" id="ARBA00023163"/>
    </source>
</evidence>
<dbReference type="SUPFAM" id="SSF46689">
    <property type="entry name" value="Homeodomain-like"/>
    <property type="match status" value="2"/>
</dbReference>
<evidence type="ECO:0000256" key="2">
    <source>
        <dbReference type="ARBA" id="ARBA00023125"/>
    </source>
</evidence>
<dbReference type="EMBL" id="JBIAQY010000026">
    <property type="protein sequence ID" value="MFF3574306.1"/>
    <property type="molecule type" value="Genomic_DNA"/>
</dbReference>
<evidence type="ECO:0000259" key="4">
    <source>
        <dbReference type="PROSITE" id="PS01124"/>
    </source>
</evidence>
<dbReference type="InterPro" id="IPR018062">
    <property type="entry name" value="HTH_AraC-typ_CS"/>
</dbReference>
<dbReference type="RefSeq" id="WP_387406831.1">
    <property type="nucleotide sequence ID" value="NZ_JBIAQY010000026.1"/>
</dbReference>
<dbReference type="Gene3D" id="1.10.10.60">
    <property type="entry name" value="Homeodomain-like"/>
    <property type="match status" value="2"/>
</dbReference>
<reference evidence="5 6" key="1">
    <citation type="submission" date="2024-10" db="EMBL/GenBank/DDBJ databases">
        <title>The Natural Products Discovery Center: Release of the First 8490 Sequenced Strains for Exploring Actinobacteria Biosynthetic Diversity.</title>
        <authorList>
            <person name="Kalkreuter E."/>
            <person name="Kautsar S.A."/>
            <person name="Yang D."/>
            <person name="Bader C.D."/>
            <person name="Teijaro C.N."/>
            <person name="Fluegel L."/>
            <person name="Davis C.M."/>
            <person name="Simpson J.R."/>
            <person name="Lauterbach L."/>
            <person name="Steele A.D."/>
            <person name="Gui C."/>
            <person name="Meng S."/>
            <person name="Li G."/>
            <person name="Viehrig K."/>
            <person name="Ye F."/>
            <person name="Su P."/>
            <person name="Kiefer A.F."/>
            <person name="Nichols A."/>
            <person name="Cepeda A.J."/>
            <person name="Yan W."/>
            <person name="Fan B."/>
            <person name="Jiang Y."/>
            <person name="Adhikari A."/>
            <person name="Zheng C.-J."/>
            <person name="Schuster L."/>
            <person name="Cowan T.M."/>
            <person name="Smanski M.J."/>
            <person name="Chevrette M.G."/>
            <person name="De Carvalho L.P.S."/>
            <person name="Shen B."/>
        </authorList>
    </citation>
    <scope>NUCLEOTIDE SEQUENCE [LARGE SCALE GENOMIC DNA]</scope>
    <source>
        <strain evidence="5 6">NPDC002593</strain>
    </source>
</reference>
<dbReference type="InterPro" id="IPR009057">
    <property type="entry name" value="Homeodomain-like_sf"/>
</dbReference>
<dbReference type="PRINTS" id="PR00032">
    <property type="entry name" value="HTHARAC"/>
</dbReference>
<evidence type="ECO:0000313" key="5">
    <source>
        <dbReference type="EMBL" id="MFF3574306.1"/>
    </source>
</evidence>